<keyword evidence="3" id="KW-0285">Flavoprotein</keyword>
<evidence type="ECO:0000313" key="8">
    <source>
        <dbReference type="Proteomes" id="UP000256328"/>
    </source>
</evidence>
<evidence type="ECO:0000256" key="1">
    <source>
        <dbReference type="ARBA" id="ARBA00010790"/>
    </source>
</evidence>
<evidence type="ECO:0000256" key="2">
    <source>
        <dbReference type="PIRSR" id="PIRSR000137-2"/>
    </source>
</evidence>
<feature type="binding site" evidence="2">
    <location>
        <position position="526"/>
    </location>
    <ligand>
        <name>FAD</name>
        <dbReference type="ChEBI" id="CHEBI:57692"/>
    </ligand>
</feature>
<reference evidence="7 8" key="1">
    <citation type="journal article" date="2018" name="IMA Fungus">
        <title>IMA Genome-F 9: Draft genome sequence of Annulohypoxylon stygium, Aspergillus mulundensis, Berkeleyomyces basicola (syn. Thielaviopsis basicola), Ceratocystis smalleyi, two Cercospora beticola strains, Coleophoma cylindrospora, Fusarium fracticaudum, Phialophora cf. hyalina, and Morchella septimelata.</title>
        <authorList>
            <person name="Wingfield B.D."/>
            <person name="Bills G.F."/>
            <person name="Dong Y."/>
            <person name="Huang W."/>
            <person name="Nel W.J."/>
            <person name="Swalarsk-Parry B.S."/>
            <person name="Vaghefi N."/>
            <person name="Wilken P.M."/>
            <person name="An Z."/>
            <person name="de Beer Z.W."/>
            <person name="De Vos L."/>
            <person name="Chen L."/>
            <person name="Duong T.A."/>
            <person name="Gao Y."/>
            <person name="Hammerbacher A."/>
            <person name="Kikkert J.R."/>
            <person name="Li Y."/>
            <person name="Li H."/>
            <person name="Li K."/>
            <person name="Li Q."/>
            <person name="Liu X."/>
            <person name="Ma X."/>
            <person name="Naidoo K."/>
            <person name="Pethybridge S.J."/>
            <person name="Sun J."/>
            <person name="Steenkamp E.T."/>
            <person name="van der Nest M.A."/>
            <person name="van Wyk S."/>
            <person name="Wingfield M.J."/>
            <person name="Xiong C."/>
            <person name="Yue Q."/>
            <person name="Zhang X."/>
        </authorList>
    </citation>
    <scope>NUCLEOTIDE SEQUENCE [LARGE SCALE GENOMIC DNA]</scope>
    <source>
        <strain evidence="7 8">BP5796</strain>
    </source>
</reference>
<dbReference type="InterPro" id="IPR036188">
    <property type="entry name" value="FAD/NAD-bd_sf"/>
</dbReference>
<dbReference type="GO" id="GO:0016614">
    <property type="term" value="F:oxidoreductase activity, acting on CH-OH group of donors"/>
    <property type="evidence" value="ECO:0007669"/>
    <property type="project" value="InterPro"/>
</dbReference>
<dbReference type="PANTHER" id="PTHR47190">
    <property type="entry name" value="DEHYDROGENASE, PUTATIVE-RELATED"/>
    <property type="match status" value="1"/>
</dbReference>
<dbReference type="SUPFAM" id="SSF54373">
    <property type="entry name" value="FAD-linked reductases, C-terminal domain"/>
    <property type="match status" value="1"/>
</dbReference>
<sequence length="560" mass="59422">MLFTRHLTWSVVLGTVVAQCGGDWTTQQWDRIIVGAGPAGIIVADRMSAAGFSTLLIEGGGPSYGVTGGDLDSRRPAWLSGTNLTRVDVPGLYKSIYADGNGLTCGPEVNAYGGCTIGGSSAINAGLFFEPPASDWDLYFPEGWKSADMHAAIERLYSRQPSTNLTSADGIRYLQTGYDAARKWLVDGLQFKDVDINGQADDKVSVFGYPIFDYNNGQRGGPVTTYLQTALARPNFHLQSGTRVVRVERLLDHATGVIVLLNNTETVIQLTPNGRVILSGGAIQSPGLLMHSGIGDSSVLSNLQAAGKLSVNLPSSDWVNSTSIGSGLFDNPNTFIELQGDGIQAYSYVYDNPPAVDSQPYLQNRSGPYTFASETSVFWDTTTHDDGSVAAFQGTIDSSGFSDFTNANTITLNVYGTSGLKSTGSVVLDANFVPGPDGNVYFSNPQDSLDIAGFIYKIFAALPSSGLTPLNIPQTASLQDIQTYITTPSAYARGEVNHWSSSCRIGACVDVNTTVLGMSNLHVVDGSIVAPLTVNPQFGIMAAAEKAAELILKLDGISLV</sequence>
<comment type="cofactor">
    <cofactor evidence="2">
        <name>FAD</name>
        <dbReference type="ChEBI" id="CHEBI:57692"/>
    </cofactor>
</comment>
<dbReference type="EMBL" id="PDLN01000002">
    <property type="protein sequence ID" value="RDW92498.1"/>
    <property type="molecule type" value="Genomic_DNA"/>
</dbReference>
<dbReference type="SUPFAM" id="SSF51905">
    <property type="entry name" value="FAD/NAD(P)-binding domain"/>
    <property type="match status" value="1"/>
</dbReference>
<dbReference type="InterPro" id="IPR053208">
    <property type="entry name" value="GMC_Oxidoreductase_CD"/>
</dbReference>
<evidence type="ECO:0000256" key="3">
    <source>
        <dbReference type="RuleBase" id="RU003968"/>
    </source>
</evidence>
<dbReference type="PIRSF" id="PIRSF000137">
    <property type="entry name" value="Alcohol_oxidase"/>
    <property type="match status" value="1"/>
</dbReference>
<evidence type="ECO:0000256" key="4">
    <source>
        <dbReference type="SAM" id="SignalP"/>
    </source>
</evidence>
<dbReference type="Pfam" id="PF05199">
    <property type="entry name" value="GMC_oxred_C"/>
    <property type="match status" value="1"/>
</dbReference>
<dbReference type="OrthoDB" id="413885at2759"/>
<comment type="caution">
    <text evidence="7">The sequence shown here is derived from an EMBL/GenBank/DDBJ whole genome shotgun (WGS) entry which is preliminary data.</text>
</comment>
<name>A0A3D8T3C9_9HELO</name>
<keyword evidence="8" id="KW-1185">Reference proteome</keyword>
<dbReference type="Gene3D" id="3.30.410.10">
    <property type="entry name" value="Cholesterol Oxidase, domain 2"/>
    <property type="match status" value="1"/>
</dbReference>
<organism evidence="7 8">
    <name type="scientific">Coleophoma crateriformis</name>
    <dbReference type="NCBI Taxonomy" id="565419"/>
    <lineage>
        <taxon>Eukaryota</taxon>
        <taxon>Fungi</taxon>
        <taxon>Dikarya</taxon>
        <taxon>Ascomycota</taxon>
        <taxon>Pezizomycotina</taxon>
        <taxon>Leotiomycetes</taxon>
        <taxon>Helotiales</taxon>
        <taxon>Dermateaceae</taxon>
        <taxon>Coleophoma</taxon>
    </lineage>
</organism>
<dbReference type="PROSITE" id="PS00623">
    <property type="entry name" value="GMC_OXRED_1"/>
    <property type="match status" value="1"/>
</dbReference>
<protein>
    <recommendedName>
        <fullName evidence="5 6">Glucose-methanol-choline oxidoreductase N-terminal domain-containing protein</fullName>
    </recommendedName>
</protein>
<comment type="similarity">
    <text evidence="1 3">Belongs to the GMC oxidoreductase family.</text>
</comment>
<evidence type="ECO:0000313" key="7">
    <source>
        <dbReference type="EMBL" id="RDW92498.1"/>
    </source>
</evidence>
<dbReference type="Gene3D" id="3.50.50.60">
    <property type="entry name" value="FAD/NAD(P)-binding domain"/>
    <property type="match status" value="1"/>
</dbReference>
<evidence type="ECO:0000259" key="5">
    <source>
        <dbReference type="PROSITE" id="PS00623"/>
    </source>
</evidence>
<feature type="binding site" evidence="2">
    <location>
        <position position="244"/>
    </location>
    <ligand>
        <name>FAD</name>
        <dbReference type="ChEBI" id="CHEBI:57692"/>
    </ligand>
</feature>
<dbReference type="InterPro" id="IPR007867">
    <property type="entry name" value="GMC_OxRtase_C"/>
</dbReference>
<evidence type="ECO:0000259" key="6">
    <source>
        <dbReference type="PROSITE" id="PS00624"/>
    </source>
</evidence>
<dbReference type="InterPro" id="IPR012132">
    <property type="entry name" value="GMC_OxRdtase"/>
</dbReference>
<dbReference type="PANTHER" id="PTHR47190:SF1">
    <property type="entry name" value="GLUCOSE-METHANOL-CHOLINE OXIDOREDUCTASE N-TERMINAL DOMAIN-CONTAINING PROTEIN"/>
    <property type="match status" value="1"/>
</dbReference>
<feature type="signal peptide" evidence="4">
    <location>
        <begin position="1"/>
        <end position="22"/>
    </location>
</feature>
<dbReference type="Proteomes" id="UP000256328">
    <property type="component" value="Unassembled WGS sequence"/>
</dbReference>
<dbReference type="Pfam" id="PF00732">
    <property type="entry name" value="GMC_oxred_N"/>
    <property type="match status" value="1"/>
</dbReference>
<keyword evidence="2 3" id="KW-0274">FAD</keyword>
<proteinExistence type="inferred from homology"/>
<gene>
    <name evidence="7" type="ORF">BP5796_01892</name>
</gene>
<dbReference type="GO" id="GO:0050660">
    <property type="term" value="F:flavin adenine dinucleotide binding"/>
    <property type="evidence" value="ECO:0007669"/>
    <property type="project" value="InterPro"/>
</dbReference>
<dbReference type="InterPro" id="IPR000172">
    <property type="entry name" value="GMC_OxRdtase_N"/>
</dbReference>
<accession>A0A3D8T3C9</accession>
<feature type="domain" description="Glucose-methanol-choline oxidoreductase N-terminal" evidence="5">
    <location>
        <begin position="114"/>
        <end position="137"/>
    </location>
</feature>
<keyword evidence="4" id="KW-0732">Signal</keyword>
<dbReference type="PROSITE" id="PS00624">
    <property type="entry name" value="GMC_OXRED_2"/>
    <property type="match status" value="1"/>
</dbReference>
<feature type="chain" id="PRO_5017788754" description="Glucose-methanol-choline oxidoreductase N-terminal domain-containing protein" evidence="4">
    <location>
        <begin position="23"/>
        <end position="560"/>
    </location>
</feature>
<feature type="domain" description="Glucose-methanol-choline oxidoreductase N-terminal" evidence="6">
    <location>
        <begin position="281"/>
        <end position="295"/>
    </location>
</feature>
<feature type="binding site" evidence="2">
    <location>
        <begin position="536"/>
        <end position="537"/>
    </location>
    <ligand>
        <name>FAD</name>
        <dbReference type="ChEBI" id="CHEBI:57692"/>
    </ligand>
</feature>
<dbReference type="AlphaFoldDB" id="A0A3D8T3C9"/>